<reference evidence="2 3" key="1">
    <citation type="journal article" date="2014" name="Genome Announc.">
        <title>The Complete Genome Sequence of Pseudomonas putida NBRC 14164T Confirms High Intraspecies Variation.</title>
        <authorList>
            <person name="Ohji S."/>
            <person name="Yamazoe A."/>
            <person name="Hosoyama A."/>
            <person name="Tsuchikane K."/>
            <person name="Ezaki T."/>
            <person name="Fujita N."/>
        </authorList>
    </citation>
    <scope>NUCLEOTIDE SEQUENCE [LARGE SCALE GENOMIC DNA]</scope>
    <source>
        <strain evidence="2 3">NBRC 14164</strain>
    </source>
</reference>
<keyword evidence="3" id="KW-1185">Reference proteome</keyword>
<evidence type="ECO:0000313" key="2">
    <source>
        <dbReference type="EMBL" id="BAN54798.1"/>
    </source>
</evidence>
<feature type="compositionally biased region" description="Polar residues" evidence="1">
    <location>
        <begin position="35"/>
        <end position="46"/>
    </location>
</feature>
<proteinExistence type="predicted"/>
<dbReference type="Proteomes" id="UP000016702">
    <property type="component" value="Chromosome"/>
</dbReference>
<evidence type="ECO:0000313" key="3">
    <source>
        <dbReference type="Proteomes" id="UP000016702"/>
    </source>
</evidence>
<accession>A0ABN5UM81</accession>
<feature type="region of interest" description="Disordered" evidence="1">
    <location>
        <begin position="33"/>
        <end position="67"/>
    </location>
</feature>
<gene>
    <name evidence="2" type="ORF">PP4_29450</name>
</gene>
<organism evidence="2 3">
    <name type="scientific">Pseudomonas putida NBRC 14164</name>
    <dbReference type="NCBI Taxonomy" id="1211579"/>
    <lineage>
        <taxon>Bacteria</taxon>
        <taxon>Pseudomonadati</taxon>
        <taxon>Pseudomonadota</taxon>
        <taxon>Gammaproteobacteria</taxon>
        <taxon>Pseudomonadales</taxon>
        <taxon>Pseudomonadaceae</taxon>
        <taxon>Pseudomonas</taxon>
    </lineage>
</organism>
<protein>
    <submittedName>
        <fullName evidence="2">Uncharacterized protein</fullName>
    </submittedName>
</protein>
<dbReference type="EMBL" id="AP013070">
    <property type="protein sequence ID" value="BAN54798.1"/>
    <property type="molecule type" value="Genomic_DNA"/>
</dbReference>
<sequence length="97" mass="10640">MGEPQAEGRLAATHLAVDRERIVQVFEKGFAHALSPSSGSRAGNQKSRPENAACEKETSWSFADRPDKGLAADQWQTALLQAHRRAGGKYHHHATLH</sequence>
<name>A0ABN5UM81_PSEPU</name>
<evidence type="ECO:0000256" key="1">
    <source>
        <dbReference type="SAM" id="MobiDB-lite"/>
    </source>
</evidence>
<feature type="compositionally biased region" description="Basic and acidic residues" evidence="1">
    <location>
        <begin position="47"/>
        <end position="67"/>
    </location>
</feature>